<sequence length="224" mass="25062">MKSAFFGAISLILTLYTRPSIVSIRHGHRYRSIPASLSSPIHDLHAVRPNAVTEEALRRIGALYEIEELIRGKPPDERHSMRQARAVPLLDDMKRWFDAALTKLSAKSDTTKAIQYALNRWPSLICYCSDGRAEIDNLIAERALRGVAIGRRNYLFVGADTGGERAAAMYNLIGTARLNGLDPEAYLAYVLERIADHPANRIDELLPWNVALSLPSTARMEPIR</sequence>
<reference evidence="3 4" key="1">
    <citation type="submission" date="2020-04" db="EMBL/GenBank/DDBJ databases">
        <authorList>
            <person name="Depoorter E."/>
        </authorList>
    </citation>
    <scope>NUCLEOTIDE SEQUENCE [LARGE SCALE GENOMIC DNA]</scope>
    <source>
        <strain evidence="3 4">BCC0217</strain>
    </source>
</reference>
<gene>
    <name evidence="3" type="ORF">BLA3211_01629</name>
</gene>
<organism evidence="3 4">
    <name type="scientific">Burkholderia aenigmatica</name>
    <dbReference type="NCBI Taxonomy" id="2015348"/>
    <lineage>
        <taxon>Bacteria</taxon>
        <taxon>Pseudomonadati</taxon>
        <taxon>Pseudomonadota</taxon>
        <taxon>Betaproteobacteria</taxon>
        <taxon>Burkholderiales</taxon>
        <taxon>Burkholderiaceae</taxon>
        <taxon>Burkholderia</taxon>
        <taxon>Burkholderia cepacia complex</taxon>
    </lineage>
</organism>
<dbReference type="EMBL" id="CABWIL020000005">
    <property type="protein sequence ID" value="CAB3962243.1"/>
    <property type="molecule type" value="Genomic_DNA"/>
</dbReference>
<evidence type="ECO:0000259" key="1">
    <source>
        <dbReference type="Pfam" id="PF03050"/>
    </source>
</evidence>
<evidence type="ECO:0000313" key="4">
    <source>
        <dbReference type="Proteomes" id="UP000494301"/>
    </source>
</evidence>
<dbReference type="Proteomes" id="UP000494301">
    <property type="component" value="Unassembled WGS sequence"/>
</dbReference>
<dbReference type="PANTHER" id="PTHR33678">
    <property type="entry name" value="BLL1576 PROTEIN"/>
    <property type="match status" value="1"/>
</dbReference>
<name>A0A6J5IW47_9BURK</name>
<feature type="domain" description="Transposase IS66 C-terminal" evidence="2">
    <location>
        <begin position="172"/>
        <end position="208"/>
    </location>
</feature>
<dbReference type="AlphaFoldDB" id="A0A6J5IW47"/>
<dbReference type="PANTHER" id="PTHR33678:SF1">
    <property type="entry name" value="BLL1576 PROTEIN"/>
    <property type="match status" value="1"/>
</dbReference>
<dbReference type="InterPro" id="IPR039552">
    <property type="entry name" value="IS66_C"/>
</dbReference>
<dbReference type="Pfam" id="PF03050">
    <property type="entry name" value="DDE_Tnp_IS66"/>
    <property type="match status" value="1"/>
</dbReference>
<evidence type="ECO:0000259" key="2">
    <source>
        <dbReference type="Pfam" id="PF13817"/>
    </source>
</evidence>
<dbReference type="InterPro" id="IPR004291">
    <property type="entry name" value="Transposase_IS66_central"/>
</dbReference>
<dbReference type="InterPro" id="IPR052344">
    <property type="entry name" value="Transposase-related"/>
</dbReference>
<proteinExistence type="predicted"/>
<accession>A0A6J5IW47</accession>
<evidence type="ECO:0000313" key="3">
    <source>
        <dbReference type="EMBL" id="CAB3962243.1"/>
    </source>
</evidence>
<dbReference type="Pfam" id="PF13817">
    <property type="entry name" value="DDE_Tnp_IS66_C"/>
    <property type="match status" value="1"/>
</dbReference>
<feature type="domain" description="Transposase IS66 central" evidence="1">
    <location>
        <begin position="42"/>
        <end position="164"/>
    </location>
</feature>
<protein>
    <submittedName>
        <fullName evidence="3">Putative transposase</fullName>
    </submittedName>
</protein>